<evidence type="ECO:0000259" key="1">
    <source>
        <dbReference type="Pfam" id="PF02627"/>
    </source>
</evidence>
<dbReference type="Pfam" id="PF02627">
    <property type="entry name" value="CMD"/>
    <property type="match status" value="1"/>
</dbReference>
<dbReference type="EMBL" id="UINC01213375">
    <property type="protein sequence ID" value="SVE38118.1"/>
    <property type="molecule type" value="Genomic_DNA"/>
</dbReference>
<protein>
    <recommendedName>
        <fullName evidence="1">Carboxymuconolactone decarboxylase-like domain-containing protein</fullName>
    </recommendedName>
</protein>
<sequence length="101" mass="10286">MNPDNLHSIEALNQTNASEHLSDREKHLIGLAVTLTRGCIYCSGGRMGKAIAAGISQDTVQATVDLTAAVNAGVVVRTALQGIEGNEADGSCDDGTCSAGS</sequence>
<dbReference type="SUPFAM" id="SSF69118">
    <property type="entry name" value="AhpD-like"/>
    <property type="match status" value="1"/>
</dbReference>
<dbReference type="InterPro" id="IPR029032">
    <property type="entry name" value="AhpD-like"/>
</dbReference>
<name>A0A383D2M4_9ZZZZ</name>
<feature type="domain" description="Carboxymuconolactone decarboxylase-like" evidence="1">
    <location>
        <begin position="4"/>
        <end position="81"/>
    </location>
</feature>
<dbReference type="GO" id="GO:0051920">
    <property type="term" value="F:peroxiredoxin activity"/>
    <property type="evidence" value="ECO:0007669"/>
    <property type="project" value="InterPro"/>
</dbReference>
<reference evidence="2" key="1">
    <citation type="submission" date="2018-05" db="EMBL/GenBank/DDBJ databases">
        <authorList>
            <person name="Lanie J.A."/>
            <person name="Ng W.-L."/>
            <person name="Kazmierczak K.M."/>
            <person name="Andrzejewski T.M."/>
            <person name="Davidsen T.M."/>
            <person name="Wayne K.J."/>
            <person name="Tettelin H."/>
            <person name="Glass J.I."/>
            <person name="Rusch D."/>
            <person name="Podicherti R."/>
            <person name="Tsui H.-C.T."/>
            <person name="Winkler M.E."/>
        </authorList>
    </citation>
    <scope>NUCLEOTIDE SEQUENCE</scope>
</reference>
<dbReference type="Gene3D" id="1.20.1290.10">
    <property type="entry name" value="AhpD-like"/>
    <property type="match status" value="1"/>
</dbReference>
<dbReference type="AlphaFoldDB" id="A0A383D2M4"/>
<evidence type="ECO:0000313" key="2">
    <source>
        <dbReference type="EMBL" id="SVE38118.1"/>
    </source>
</evidence>
<gene>
    <name evidence="2" type="ORF">METZ01_LOCUS490972</name>
</gene>
<organism evidence="2">
    <name type="scientific">marine metagenome</name>
    <dbReference type="NCBI Taxonomy" id="408172"/>
    <lineage>
        <taxon>unclassified sequences</taxon>
        <taxon>metagenomes</taxon>
        <taxon>ecological metagenomes</taxon>
    </lineage>
</organism>
<proteinExistence type="predicted"/>
<dbReference type="InterPro" id="IPR003779">
    <property type="entry name" value="CMD-like"/>
</dbReference>
<accession>A0A383D2M4</accession>